<dbReference type="AlphaFoldDB" id="A0AAD9P0P3"/>
<evidence type="ECO:0000313" key="4">
    <source>
        <dbReference type="EMBL" id="KAK2185805.1"/>
    </source>
</evidence>
<name>A0AAD9P0P3_RIDPI</name>
<dbReference type="InterPro" id="IPR001878">
    <property type="entry name" value="Znf_CCHC"/>
</dbReference>
<evidence type="ECO:0000313" key="5">
    <source>
        <dbReference type="Proteomes" id="UP001209878"/>
    </source>
</evidence>
<dbReference type="PROSITE" id="PS50158">
    <property type="entry name" value="ZF_CCHC"/>
    <property type="match status" value="1"/>
</dbReference>
<comment type="caution">
    <text evidence="4">The sequence shown here is derived from an EMBL/GenBank/DDBJ whole genome shotgun (WGS) entry which is preliminary data.</text>
</comment>
<protein>
    <recommendedName>
        <fullName evidence="3">CCHC-type domain-containing protein</fullName>
    </recommendedName>
</protein>
<reference evidence="4" key="1">
    <citation type="journal article" date="2023" name="Mol. Biol. Evol.">
        <title>Third-Generation Sequencing Reveals the Adaptive Role of the Epigenome in Three Deep-Sea Polychaetes.</title>
        <authorList>
            <person name="Perez M."/>
            <person name="Aroh O."/>
            <person name="Sun Y."/>
            <person name="Lan Y."/>
            <person name="Juniper S.K."/>
            <person name="Young C.R."/>
            <person name="Angers B."/>
            <person name="Qian P.Y."/>
        </authorList>
    </citation>
    <scope>NUCLEOTIDE SEQUENCE</scope>
    <source>
        <strain evidence="4">R07B-5</strain>
    </source>
</reference>
<gene>
    <name evidence="4" type="ORF">NP493_222g03027</name>
</gene>
<evidence type="ECO:0000256" key="2">
    <source>
        <dbReference type="SAM" id="MobiDB-lite"/>
    </source>
</evidence>
<keyword evidence="1" id="KW-0479">Metal-binding</keyword>
<evidence type="ECO:0000256" key="1">
    <source>
        <dbReference type="PROSITE-ProRule" id="PRU00047"/>
    </source>
</evidence>
<dbReference type="PANTHER" id="PTHR37984">
    <property type="entry name" value="PROTEIN CBG26694"/>
    <property type="match status" value="1"/>
</dbReference>
<dbReference type="GO" id="GO:0003676">
    <property type="term" value="F:nucleic acid binding"/>
    <property type="evidence" value="ECO:0007669"/>
    <property type="project" value="InterPro"/>
</dbReference>
<dbReference type="EMBL" id="JAODUO010000222">
    <property type="protein sequence ID" value="KAK2185805.1"/>
    <property type="molecule type" value="Genomic_DNA"/>
</dbReference>
<evidence type="ECO:0000259" key="3">
    <source>
        <dbReference type="PROSITE" id="PS50158"/>
    </source>
</evidence>
<dbReference type="PANTHER" id="PTHR37984:SF5">
    <property type="entry name" value="PROTEIN NYNRIN-LIKE"/>
    <property type="match status" value="1"/>
</dbReference>
<sequence length="347" mass="39712">MKYNHGADWEAYTEQLDFYFLANGVTDDQIKKAILLSNVSTETYQLLKVKDLLVPATPKDAEVTYSVIVDRLQKHTKPEKSALVARYEFDNRSRQVGESVCDYVATLNHLASECKFSDVTRAERLRDRLVSGIRDDKMLRDLLREKLDDLTFEIAVRQCLAIEQANRDVQVFQGETGKETRVHKLDSCSRQPRQQNGKAMPRNTNQRPSQRADTVSKCHRCNGQHNPKVCPFIKEKCYQCGKVGHIRKACRQKANKQPPATSLHVMQGNEDAERYDWTGLYRVSKGNDRKPVSVTMEVENRELVMELDTGSAVSVIGEEKYHEQLRHVPLESTTLQLHTYTGETVKP</sequence>
<dbReference type="Gene3D" id="4.10.60.10">
    <property type="entry name" value="Zinc finger, CCHC-type"/>
    <property type="match status" value="1"/>
</dbReference>
<proteinExistence type="predicted"/>
<organism evidence="4 5">
    <name type="scientific">Ridgeia piscesae</name>
    <name type="common">Tubeworm</name>
    <dbReference type="NCBI Taxonomy" id="27915"/>
    <lineage>
        <taxon>Eukaryota</taxon>
        <taxon>Metazoa</taxon>
        <taxon>Spiralia</taxon>
        <taxon>Lophotrochozoa</taxon>
        <taxon>Annelida</taxon>
        <taxon>Polychaeta</taxon>
        <taxon>Sedentaria</taxon>
        <taxon>Canalipalpata</taxon>
        <taxon>Sabellida</taxon>
        <taxon>Siboglinidae</taxon>
        <taxon>Ridgeia</taxon>
    </lineage>
</organism>
<accession>A0AAD9P0P3</accession>
<dbReference type="SMART" id="SM00343">
    <property type="entry name" value="ZnF_C2HC"/>
    <property type="match status" value="1"/>
</dbReference>
<feature type="domain" description="CCHC-type" evidence="3">
    <location>
        <begin position="236"/>
        <end position="252"/>
    </location>
</feature>
<dbReference type="GO" id="GO:0008270">
    <property type="term" value="F:zinc ion binding"/>
    <property type="evidence" value="ECO:0007669"/>
    <property type="project" value="UniProtKB-KW"/>
</dbReference>
<dbReference type="InterPro" id="IPR050951">
    <property type="entry name" value="Retrovirus_Pol_polyprotein"/>
</dbReference>
<feature type="compositionally biased region" description="Polar residues" evidence="2">
    <location>
        <begin position="188"/>
        <end position="209"/>
    </location>
</feature>
<keyword evidence="5" id="KW-1185">Reference proteome</keyword>
<keyword evidence="1" id="KW-0862">Zinc</keyword>
<feature type="region of interest" description="Disordered" evidence="2">
    <location>
        <begin position="182"/>
        <end position="209"/>
    </location>
</feature>
<dbReference type="Proteomes" id="UP001209878">
    <property type="component" value="Unassembled WGS sequence"/>
</dbReference>
<keyword evidence="1" id="KW-0863">Zinc-finger</keyword>